<sequence length="1491" mass="159597">MSARRLNFIAALALLSGVLVAVPGIAGAADGPADVHTYLEDPGRVAEGQVAPHTRLWPYADDASAVRGEGSPYVRSLDGSWKFKLVDKPGDVPAGYQLPGYDDSGWSTVNVPHTWQSDFLDHPMFRNIPEEVWPDAPPKVPRDVNPTGAYLKTFNVPADEAGRRQLLRFEGVTSGYFVWVNGKYVGYDQGGYSPAEFDITDVAHSGRNLVAVQVHRWGSGSYLEDYDQWRYAGIFRDVYSYSVPAARIQDAYVTTDLDASYRDATLSVDAELAGAQPGWVLTATLRDPASKVVTTLSGGPKLSGVVHDPAKWSDETPTLYSLVLSLTDPSGAVVHRTSQKIGFREIEVRDKQILLNGKRILFRGVNRSETDPETGRHITHEAMEKDVRLMKQLHINAVRTSHYESDPYWYELADKYGILIDDEVDIETHAHESCPSVCLASKPEWQAAYHDRFEAMVERDKNHPSVVFWDTGNEAGLGTAHYAMASWADAHEPTRLLYHQSNSPDGDAPYADVAGPRYPTPASLENKAKTFSKPIVMGEYAHAMGNGLGNFDQFWALARKYPSMQGGFIWDWAEQNLEQPLFTTPDSSAGKVQAFFVGKPSLATGHVGKGVDLSSLDDFVDVFRSPSLDVPGPLTLDAWVKPASWTGSMPILTKGQQYALQQPNASTLEFRVTLNGQQKVVTAPTPAEWIGSWHRITGTYDGAALTLYVDGKPVKSAPATGTIEPGLWEVNVGRNAETQQDQVGSRIAHGVFDQVRILRRALTAAEVLGGADFVPDAVLALDFESTVNAGRFQSLGISLSGTDGLVGTDRYLQPETVEMAWAQSPLRFSSGAPGVVTLRNEQQFAPLTFDLRWAVRQADQVVRQGTLPVTLPPDSTKTVELPVAADNPRSLERFLDLDAVSGAVSVQHDQFRLGGTVVTGVGGKPAPGSPSVVSQGSRVIVSGRDFSYTFAAGKLISLVARGKELLKAGPSLDVWRPPTSNETYDWGTADRQVWNALGLDRLQLTAGNAAVATLPDGRVQVTAPSVAAAPGHAAELSFEQTMTYTIDAAGAITLAHQVTPHGSKLTNLPYLPRVGFSLQLPESLEKFAYYGRGPEESYNDRASGTRIGVYRSTVDEQYVRYSRPQAYGNHTDTRWTSLTDSSNGLLVAASKGDSVDVSVTPYDRLDLAEYDFQKQLVRNRGWVTLHVGDAETGMGETPNSVQAPYRIDPTQPRSYSVTLRPLSAAEAATGAPAITGPAACDPTTAIKPEGEAKQGVSQTVAVTVTGECAEPVRGTAVKLAVPSGWSVSPASVSLGDVVAGQTATASFVVTPPVTAGFGSYSYVATTSFEDGGPLTATGSVELPLAPGQRWASDLPYVGTPTNGWGPVERDTSNGEDVGGDGGPLRIGTTGYAKGFGAHANSVITLDVPAGCTRFDATVGLDAEVGGSGSVSFEVRGDGVVLASTPRLTGGGNGVALTADLAGRSQVQLVVNDAGDGNGSDHADWAAARLTC</sequence>
<dbReference type="Gene3D" id="3.20.20.80">
    <property type="entry name" value="Glycosidases"/>
    <property type="match status" value="1"/>
</dbReference>
<dbReference type="InterPro" id="IPR018905">
    <property type="entry name" value="A-galactase_NEW3"/>
</dbReference>
<dbReference type="PANTHER" id="PTHR46323">
    <property type="entry name" value="BETA-GALACTOSIDASE"/>
    <property type="match status" value="1"/>
</dbReference>
<accession>A0ABN1RSQ4</accession>
<dbReference type="EMBL" id="BAAAHK010000024">
    <property type="protein sequence ID" value="GAA0962968.1"/>
    <property type="molecule type" value="Genomic_DNA"/>
</dbReference>
<organism evidence="14 15">
    <name type="scientific">Kribbella koreensis</name>
    <dbReference type="NCBI Taxonomy" id="57909"/>
    <lineage>
        <taxon>Bacteria</taxon>
        <taxon>Bacillati</taxon>
        <taxon>Actinomycetota</taxon>
        <taxon>Actinomycetes</taxon>
        <taxon>Propionibacteriales</taxon>
        <taxon>Kribbellaceae</taxon>
        <taxon>Kribbella</taxon>
    </lineage>
</organism>
<dbReference type="Gene3D" id="2.70.98.10">
    <property type="match status" value="1"/>
</dbReference>
<evidence type="ECO:0000256" key="5">
    <source>
        <dbReference type="ARBA" id="ARBA00022801"/>
    </source>
</evidence>
<proteinExistence type="inferred from homology"/>
<evidence type="ECO:0000259" key="12">
    <source>
        <dbReference type="SMART" id="SM00776"/>
    </source>
</evidence>
<dbReference type="Pfam" id="PF13385">
    <property type="entry name" value="Laminin_G_3"/>
    <property type="match status" value="1"/>
</dbReference>
<feature type="domain" description="LamG-like jellyroll fold" evidence="11">
    <location>
        <begin position="632"/>
        <end position="765"/>
    </location>
</feature>
<evidence type="ECO:0000313" key="14">
    <source>
        <dbReference type="EMBL" id="GAA0962968.1"/>
    </source>
</evidence>
<dbReference type="InterPro" id="IPR011013">
    <property type="entry name" value="Gal_mutarotase_sf_dom"/>
</dbReference>
<dbReference type="SMART" id="SM00560">
    <property type="entry name" value="LamGL"/>
    <property type="match status" value="1"/>
</dbReference>
<feature type="chain" id="PRO_5045979499" description="beta-galactosidase" evidence="10">
    <location>
        <begin position="29"/>
        <end position="1491"/>
    </location>
</feature>
<dbReference type="Pfam" id="PF02929">
    <property type="entry name" value="Bgal_small_N"/>
    <property type="match status" value="1"/>
</dbReference>
<evidence type="ECO:0000256" key="7">
    <source>
        <dbReference type="ARBA" id="ARBA00023295"/>
    </source>
</evidence>
<comment type="catalytic activity">
    <reaction evidence="1">
        <text>Hydrolysis of terminal non-reducing beta-D-galactose residues in beta-D-galactosides.</text>
        <dbReference type="EC" id="3.2.1.23"/>
    </reaction>
</comment>
<keyword evidence="6" id="KW-1015">Disulfide bond</keyword>
<dbReference type="EC" id="3.2.1.23" evidence="3"/>
<dbReference type="InterPro" id="IPR032312">
    <property type="entry name" value="LacZ_4"/>
</dbReference>
<dbReference type="Pfam" id="PF02837">
    <property type="entry name" value="Glyco_hydro_2_N"/>
    <property type="match status" value="1"/>
</dbReference>
<dbReference type="InterPro" id="IPR013320">
    <property type="entry name" value="ConA-like_dom_sf"/>
</dbReference>
<evidence type="ECO:0000256" key="1">
    <source>
        <dbReference type="ARBA" id="ARBA00001412"/>
    </source>
</evidence>
<dbReference type="Gene3D" id="2.60.40.10">
    <property type="entry name" value="Immunoglobulins"/>
    <property type="match status" value="2"/>
</dbReference>
<dbReference type="SUPFAM" id="SSF51445">
    <property type="entry name" value="(Trans)glycosidases"/>
    <property type="match status" value="1"/>
</dbReference>
<reference evidence="14 15" key="1">
    <citation type="journal article" date="2019" name="Int. J. Syst. Evol. Microbiol.">
        <title>The Global Catalogue of Microorganisms (GCM) 10K type strain sequencing project: providing services to taxonomists for standard genome sequencing and annotation.</title>
        <authorList>
            <consortium name="The Broad Institute Genomics Platform"/>
            <consortium name="The Broad Institute Genome Sequencing Center for Infectious Disease"/>
            <person name="Wu L."/>
            <person name="Ma J."/>
        </authorList>
    </citation>
    <scope>NUCLEOTIDE SEQUENCE [LARGE SCALE GENOMIC DNA]</scope>
    <source>
        <strain evidence="14 15">JCM 10977</strain>
    </source>
</reference>
<evidence type="ECO:0000256" key="10">
    <source>
        <dbReference type="SAM" id="SignalP"/>
    </source>
</evidence>
<dbReference type="PRINTS" id="PR00132">
    <property type="entry name" value="GLHYDRLASE2"/>
</dbReference>
<dbReference type="InterPro" id="IPR004199">
    <property type="entry name" value="B-gal_small/dom_5"/>
</dbReference>
<dbReference type="Pfam" id="PF02836">
    <property type="entry name" value="Glyco_hydro_2_C"/>
    <property type="match status" value="1"/>
</dbReference>
<dbReference type="SUPFAM" id="SSF49899">
    <property type="entry name" value="Concanavalin A-like lectins/glucanases"/>
    <property type="match status" value="1"/>
</dbReference>
<dbReference type="SUPFAM" id="SSF49303">
    <property type="entry name" value="beta-Galactosidase/glucuronidase domain"/>
    <property type="match status" value="2"/>
</dbReference>
<evidence type="ECO:0000256" key="4">
    <source>
        <dbReference type="ARBA" id="ARBA00022729"/>
    </source>
</evidence>
<evidence type="ECO:0000256" key="8">
    <source>
        <dbReference type="ARBA" id="ARBA00032230"/>
    </source>
</evidence>
<dbReference type="Gene3D" id="2.60.120.260">
    <property type="entry name" value="Galactose-binding domain-like"/>
    <property type="match status" value="1"/>
</dbReference>
<dbReference type="InterPro" id="IPR014718">
    <property type="entry name" value="GH-type_carb-bd"/>
</dbReference>
<dbReference type="Pfam" id="PF08305">
    <property type="entry name" value="NPCBM"/>
    <property type="match status" value="1"/>
</dbReference>
<evidence type="ECO:0000259" key="13">
    <source>
        <dbReference type="SMART" id="SM01038"/>
    </source>
</evidence>
<dbReference type="PANTHER" id="PTHR46323:SF2">
    <property type="entry name" value="BETA-GALACTOSIDASE"/>
    <property type="match status" value="1"/>
</dbReference>
<feature type="signal peptide" evidence="10">
    <location>
        <begin position="1"/>
        <end position="28"/>
    </location>
</feature>
<dbReference type="InterPro" id="IPR006101">
    <property type="entry name" value="Glyco_hydro_2"/>
</dbReference>
<feature type="region of interest" description="Disordered" evidence="9">
    <location>
        <begin position="1360"/>
        <end position="1381"/>
    </location>
</feature>
<name>A0ABN1RSQ4_9ACTN</name>
<dbReference type="RefSeq" id="WP_343983839.1">
    <property type="nucleotide sequence ID" value="NZ_BAAAHK010000024.1"/>
</dbReference>
<dbReference type="InterPro" id="IPR036156">
    <property type="entry name" value="Beta-gal/glucu_dom_sf"/>
</dbReference>
<feature type="domain" description="Beta galactosidase small chain/" evidence="13">
    <location>
        <begin position="940"/>
        <end position="1220"/>
    </location>
</feature>
<dbReference type="Gene3D" id="2.60.120.200">
    <property type="match status" value="1"/>
</dbReference>
<gene>
    <name evidence="14" type="ORF">GCM10009554_81740</name>
</gene>
<evidence type="ECO:0000259" key="11">
    <source>
        <dbReference type="SMART" id="SM00560"/>
    </source>
</evidence>
<dbReference type="Pfam" id="PF00703">
    <property type="entry name" value="Glyco_hydro_2"/>
    <property type="match status" value="1"/>
</dbReference>
<dbReference type="GO" id="GO:0016787">
    <property type="term" value="F:hydrolase activity"/>
    <property type="evidence" value="ECO:0007669"/>
    <property type="project" value="UniProtKB-KW"/>
</dbReference>
<dbReference type="Proteomes" id="UP001500542">
    <property type="component" value="Unassembled WGS sequence"/>
</dbReference>
<dbReference type="SMART" id="SM01038">
    <property type="entry name" value="Bgal_small_N"/>
    <property type="match status" value="1"/>
</dbReference>
<dbReference type="Gene3D" id="2.60.120.1060">
    <property type="entry name" value="NPCBM/NEW2 domain"/>
    <property type="match status" value="1"/>
</dbReference>
<dbReference type="SMART" id="SM00776">
    <property type="entry name" value="NPCBM"/>
    <property type="match status" value="1"/>
</dbReference>
<keyword evidence="4 10" id="KW-0732">Signal</keyword>
<dbReference type="InterPro" id="IPR008979">
    <property type="entry name" value="Galactose-bd-like_sf"/>
</dbReference>
<dbReference type="SUPFAM" id="SSF74650">
    <property type="entry name" value="Galactose mutarotase-like"/>
    <property type="match status" value="1"/>
</dbReference>
<dbReference type="InterPro" id="IPR006558">
    <property type="entry name" value="LamG-like"/>
</dbReference>
<dbReference type="InterPro" id="IPR006104">
    <property type="entry name" value="Glyco_hydro_2_N"/>
</dbReference>
<dbReference type="InterPro" id="IPR006102">
    <property type="entry name" value="Ig-like_GH2"/>
</dbReference>
<evidence type="ECO:0000256" key="2">
    <source>
        <dbReference type="ARBA" id="ARBA00007401"/>
    </source>
</evidence>
<dbReference type="InterPro" id="IPR050347">
    <property type="entry name" value="Bact_Beta-galactosidase"/>
</dbReference>
<feature type="domain" description="Glycosyl hydrolase family 98 putative carbohydrate-binding module" evidence="12">
    <location>
        <begin position="1345"/>
        <end position="1491"/>
    </location>
</feature>
<evidence type="ECO:0000256" key="9">
    <source>
        <dbReference type="SAM" id="MobiDB-lite"/>
    </source>
</evidence>
<evidence type="ECO:0000256" key="6">
    <source>
        <dbReference type="ARBA" id="ARBA00023157"/>
    </source>
</evidence>
<protein>
    <recommendedName>
        <fullName evidence="3">beta-galactosidase</fullName>
        <ecNumber evidence="3">3.2.1.23</ecNumber>
    </recommendedName>
    <alternativeName>
        <fullName evidence="8">Lactase</fullName>
    </alternativeName>
</protein>
<dbReference type="InterPro" id="IPR013222">
    <property type="entry name" value="Glyco_hyd_98_carb-bd"/>
</dbReference>
<dbReference type="InterPro" id="IPR038637">
    <property type="entry name" value="NPCBM_sf"/>
</dbReference>
<evidence type="ECO:0000256" key="3">
    <source>
        <dbReference type="ARBA" id="ARBA00012756"/>
    </source>
</evidence>
<evidence type="ECO:0000313" key="15">
    <source>
        <dbReference type="Proteomes" id="UP001500542"/>
    </source>
</evidence>
<keyword evidence="15" id="KW-1185">Reference proteome</keyword>
<dbReference type="InterPro" id="IPR017853">
    <property type="entry name" value="GH"/>
</dbReference>
<keyword evidence="7" id="KW-0326">Glycosidase</keyword>
<comment type="caution">
    <text evidence="14">The sequence shown here is derived from an EMBL/GenBank/DDBJ whole genome shotgun (WGS) entry which is preliminary data.</text>
</comment>
<dbReference type="InterPro" id="IPR013783">
    <property type="entry name" value="Ig-like_fold"/>
</dbReference>
<dbReference type="Pfam" id="PF10633">
    <property type="entry name" value="NPCBM_assoc"/>
    <property type="match status" value="1"/>
</dbReference>
<dbReference type="Pfam" id="PF16353">
    <property type="entry name" value="LacZ_4"/>
    <property type="match status" value="1"/>
</dbReference>
<comment type="similarity">
    <text evidence="2">Belongs to the glycosyl hydrolase 2 family.</text>
</comment>
<keyword evidence="5 14" id="KW-0378">Hydrolase</keyword>
<dbReference type="InterPro" id="IPR006103">
    <property type="entry name" value="Glyco_hydro_2_cat"/>
</dbReference>
<dbReference type="SUPFAM" id="SSF49785">
    <property type="entry name" value="Galactose-binding domain-like"/>
    <property type="match status" value="2"/>
</dbReference>